<dbReference type="AlphaFoldDB" id="A0AA38MDP5"/>
<comment type="similarity">
    <text evidence="2">Belongs to the SURF6 family.</text>
</comment>
<evidence type="ECO:0000313" key="6">
    <source>
        <dbReference type="EMBL" id="KAJ3652747.1"/>
    </source>
</evidence>
<protein>
    <recommendedName>
        <fullName evidence="5">Ribosomal RNA-processing protein 14/surfeit locus protein 6 C-terminal domain-containing protein</fullName>
    </recommendedName>
</protein>
<dbReference type="Proteomes" id="UP001168821">
    <property type="component" value="Unassembled WGS sequence"/>
</dbReference>
<name>A0AA38MDP5_9CUCU</name>
<feature type="region of interest" description="Disordered" evidence="4">
    <location>
        <begin position="205"/>
        <end position="285"/>
    </location>
</feature>
<feature type="compositionally biased region" description="Basic residues" evidence="4">
    <location>
        <begin position="264"/>
        <end position="285"/>
    </location>
</feature>
<dbReference type="GO" id="GO:0005730">
    <property type="term" value="C:nucleolus"/>
    <property type="evidence" value="ECO:0007669"/>
    <property type="project" value="TreeGrafter"/>
</dbReference>
<comment type="caution">
    <text evidence="6">The sequence shown here is derived from an EMBL/GenBank/DDBJ whole genome shotgun (WGS) entry which is preliminary data.</text>
</comment>
<feature type="compositionally biased region" description="Basic and acidic residues" evidence="4">
    <location>
        <begin position="240"/>
        <end position="263"/>
    </location>
</feature>
<organism evidence="6 7">
    <name type="scientific">Zophobas morio</name>
    <dbReference type="NCBI Taxonomy" id="2755281"/>
    <lineage>
        <taxon>Eukaryota</taxon>
        <taxon>Metazoa</taxon>
        <taxon>Ecdysozoa</taxon>
        <taxon>Arthropoda</taxon>
        <taxon>Hexapoda</taxon>
        <taxon>Insecta</taxon>
        <taxon>Pterygota</taxon>
        <taxon>Neoptera</taxon>
        <taxon>Endopterygota</taxon>
        <taxon>Coleoptera</taxon>
        <taxon>Polyphaga</taxon>
        <taxon>Cucujiformia</taxon>
        <taxon>Tenebrionidae</taxon>
        <taxon>Zophobas</taxon>
    </lineage>
</organism>
<dbReference type="InterPro" id="IPR029190">
    <property type="entry name" value="Rrp14/SURF6_C"/>
</dbReference>
<proteinExistence type="inferred from homology"/>
<feature type="compositionally biased region" description="Basic and acidic residues" evidence="4">
    <location>
        <begin position="50"/>
        <end position="63"/>
    </location>
</feature>
<feature type="compositionally biased region" description="Basic residues" evidence="4">
    <location>
        <begin position="92"/>
        <end position="103"/>
    </location>
</feature>
<gene>
    <name evidence="6" type="ORF">Zmor_018685</name>
</gene>
<dbReference type="GO" id="GO:0003723">
    <property type="term" value="F:RNA binding"/>
    <property type="evidence" value="ECO:0007669"/>
    <property type="project" value="TreeGrafter"/>
</dbReference>
<evidence type="ECO:0000256" key="1">
    <source>
        <dbReference type="ARBA" id="ARBA00004123"/>
    </source>
</evidence>
<reference evidence="6" key="1">
    <citation type="journal article" date="2023" name="G3 (Bethesda)">
        <title>Whole genome assemblies of Zophobas morio and Tenebrio molitor.</title>
        <authorList>
            <person name="Kaur S."/>
            <person name="Stinson S.A."/>
            <person name="diCenzo G.C."/>
        </authorList>
    </citation>
    <scope>NUCLEOTIDE SEQUENCE</scope>
    <source>
        <strain evidence="6">QUZm001</strain>
    </source>
</reference>
<dbReference type="PANTHER" id="PTHR14369:SF0">
    <property type="entry name" value="SURFEIT LOCUS PROTEIN 6"/>
    <property type="match status" value="1"/>
</dbReference>
<dbReference type="EMBL" id="JALNTZ010000005">
    <property type="protein sequence ID" value="KAJ3652747.1"/>
    <property type="molecule type" value="Genomic_DNA"/>
</dbReference>
<evidence type="ECO:0000259" key="5">
    <source>
        <dbReference type="Pfam" id="PF04935"/>
    </source>
</evidence>
<keyword evidence="3" id="KW-0539">Nucleus</keyword>
<evidence type="ECO:0000256" key="2">
    <source>
        <dbReference type="ARBA" id="ARBA00005904"/>
    </source>
</evidence>
<dbReference type="InterPro" id="IPR007019">
    <property type="entry name" value="SURF6"/>
</dbReference>
<accession>A0AA38MDP5</accession>
<dbReference type="Pfam" id="PF04935">
    <property type="entry name" value="SURF6"/>
    <property type="match status" value="1"/>
</dbReference>
<dbReference type="GO" id="GO:0003677">
    <property type="term" value="F:DNA binding"/>
    <property type="evidence" value="ECO:0007669"/>
    <property type="project" value="TreeGrafter"/>
</dbReference>
<dbReference type="PANTHER" id="PTHR14369">
    <property type="entry name" value="SURFEIT LOCUS PROTEIN 6"/>
    <property type="match status" value="1"/>
</dbReference>
<sequence>MQLTKSARAFDARKVEETLKTENKFISDLFSILSLPTRNDDSPDEDEQTEPTKPKLFNKNEKTRAKSLNELQERLHAITSRKKLTYKDKVAKKNLKSRLKKKNKQDERNAQQKLLRAEKSLKKEPETNNLVKPAKPVFNSEGKMVFSKFDFSNLGTKKEKKQEKDPKKILKQLEDQKEKLEELQESGDVGKVVEIKEKTAWKNALAKAEGKKVKDDPALLKKSVHKQEQKKRASKKKWEKRQENVEKGKKERQDKRTANIEKRKKEKKNKKLKKAVKKGKIIPGF</sequence>
<feature type="region of interest" description="Disordered" evidence="4">
    <location>
        <begin position="35"/>
        <end position="63"/>
    </location>
</feature>
<evidence type="ECO:0000256" key="4">
    <source>
        <dbReference type="SAM" id="MobiDB-lite"/>
    </source>
</evidence>
<dbReference type="GO" id="GO:0042274">
    <property type="term" value="P:ribosomal small subunit biogenesis"/>
    <property type="evidence" value="ECO:0007669"/>
    <property type="project" value="TreeGrafter"/>
</dbReference>
<keyword evidence="7" id="KW-1185">Reference proteome</keyword>
<evidence type="ECO:0000256" key="3">
    <source>
        <dbReference type="ARBA" id="ARBA00023242"/>
    </source>
</evidence>
<feature type="domain" description="Ribosomal RNA-processing protein 14/surfeit locus protein 6 C-terminal" evidence="5">
    <location>
        <begin position="91"/>
        <end position="273"/>
    </location>
</feature>
<dbReference type="GO" id="GO:0042273">
    <property type="term" value="P:ribosomal large subunit biogenesis"/>
    <property type="evidence" value="ECO:0007669"/>
    <property type="project" value="TreeGrafter"/>
</dbReference>
<evidence type="ECO:0000313" key="7">
    <source>
        <dbReference type="Proteomes" id="UP001168821"/>
    </source>
</evidence>
<comment type="subcellular location">
    <subcellularLocation>
        <location evidence="1">Nucleus</location>
    </subcellularLocation>
</comment>
<feature type="region of interest" description="Disordered" evidence="4">
    <location>
        <begin position="86"/>
        <end position="111"/>
    </location>
</feature>
<feature type="compositionally biased region" description="Basic and acidic residues" evidence="4">
    <location>
        <begin position="208"/>
        <end position="231"/>
    </location>
</feature>